<dbReference type="InterPro" id="IPR003114">
    <property type="entry name" value="Phox_assoc"/>
</dbReference>
<keyword evidence="3" id="KW-0812">Transmembrane</keyword>
<dbReference type="STRING" id="286115.A0A507DL98"/>
<dbReference type="Pfam" id="PF00615">
    <property type="entry name" value="RGS"/>
    <property type="match status" value="1"/>
</dbReference>
<feature type="region of interest" description="Disordered" evidence="2">
    <location>
        <begin position="500"/>
        <end position="532"/>
    </location>
</feature>
<evidence type="ECO:0000313" key="10">
    <source>
        <dbReference type="Proteomes" id="UP000317494"/>
    </source>
</evidence>
<evidence type="ECO:0000259" key="6">
    <source>
        <dbReference type="PROSITE" id="PS50195"/>
    </source>
</evidence>
<evidence type="ECO:0000259" key="4">
    <source>
        <dbReference type="PROSITE" id="PS50004"/>
    </source>
</evidence>
<dbReference type="InterPro" id="IPR000008">
    <property type="entry name" value="C2_dom"/>
</dbReference>
<dbReference type="SUPFAM" id="SSF48097">
    <property type="entry name" value="Regulator of G-protein signaling, RGS"/>
    <property type="match status" value="1"/>
</dbReference>
<dbReference type="InterPro" id="IPR016137">
    <property type="entry name" value="RGS"/>
</dbReference>
<dbReference type="Gene3D" id="2.60.40.150">
    <property type="entry name" value="C2 domain"/>
    <property type="match status" value="1"/>
</dbReference>
<evidence type="ECO:0008006" key="12">
    <source>
        <dbReference type="Google" id="ProtNLM"/>
    </source>
</evidence>
<evidence type="ECO:0000313" key="8">
    <source>
        <dbReference type="EMBL" id="TPX51056.1"/>
    </source>
</evidence>
<dbReference type="CDD" id="cd00030">
    <property type="entry name" value="C2"/>
    <property type="match status" value="1"/>
</dbReference>
<feature type="domain" description="RGS" evidence="5">
    <location>
        <begin position="563"/>
        <end position="687"/>
    </location>
</feature>
<dbReference type="Proteomes" id="UP000320475">
    <property type="component" value="Unassembled WGS sequence"/>
</dbReference>
<dbReference type="CDD" id="cd06093">
    <property type="entry name" value="PX_domain"/>
    <property type="match status" value="1"/>
</dbReference>
<dbReference type="OrthoDB" id="120967at2759"/>
<dbReference type="PANTHER" id="PTHR22775">
    <property type="entry name" value="SORTING NEXIN"/>
    <property type="match status" value="1"/>
</dbReference>
<reference evidence="10 11" key="1">
    <citation type="journal article" date="2019" name="Sci. Rep.">
        <title>Comparative genomics of chytrid fungi reveal insights into the obligate biotrophic and pathogenic lifestyle of Synchytrium endobioticum.</title>
        <authorList>
            <person name="van de Vossenberg B.T.L.H."/>
            <person name="Warris S."/>
            <person name="Nguyen H.D.T."/>
            <person name="van Gent-Pelzer M.P.E."/>
            <person name="Joly D.L."/>
            <person name="van de Geest H.C."/>
            <person name="Bonants P.J.M."/>
            <person name="Smith D.S."/>
            <person name="Levesque C.A."/>
            <person name="van der Lee T.A.J."/>
        </authorList>
    </citation>
    <scope>NUCLEOTIDE SEQUENCE [LARGE SCALE GENOMIC DNA]</scope>
    <source>
        <strain evidence="8 11">LEV6574</strain>
        <strain evidence="9 10">MB42</strain>
    </source>
</reference>
<dbReference type="Pfam" id="PF08628">
    <property type="entry name" value="Nexin_C"/>
    <property type="match status" value="1"/>
</dbReference>
<dbReference type="SMART" id="SM00313">
    <property type="entry name" value="PXA"/>
    <property type="match status" value="1"/>
</dbReference>
<feature type="compositionally biased region" description="Polar residues" evidence="2">
    <location>
        <begin position="1183"/>
        <end position="1192"/>
    </location>
</feature>
<dbReference type="Gene3D" id="3.30.1520.10">
    <property type="entry name" value="Phox-like domain"/>
    <property type="match status" value="1"/>
</dbReference>
<gene>
    <name evidence="8" type="ORF">SeLEV6574_g00550</name>
    <name evidence="9" type="ORF">SeMB42_g01409</name>
</gene>
<feature type="domain" description="C2" evidence="4">
    <location>
        <begin position="347"/>
        <end position="466"/>
    </location>
</feature>
<dbReference type="Proteomes" id="UP000317494">
    <property type="component" value="Unassembled WGS sequence"/>
</dbReference>
<dbReference type="Pfam" id="PF00787">
    <property type="entry name" value="PX"/>
    <property type="match status" value="1"/>
</dbReference>
<comment type="caution">
    <text evidence="9">The sequence shown here is derived from an EMBL/GenBank/DDBJ whole genome shotgun (WGS) entry which is preliminary data.</text>
</comment>
<dbReference type="PANTHER" id="PTHR22775:SF3">
    <property type="entry name" value="SORTING NEXIN-13"/>
    <property type="match status" value="1"/>
</dbReference>
<feature type="region of interest" description="Disordered" evidence="2">
    <location>
        <begin position="1079"/>
        <end position="1120"/>
    </location>
</feature>
<accession>A0A507DL98</accession>
<dbReference type="Gene3D" id="1.10.167.10">
    <property type="entry name" value="Regulator of G-protein Signalling 4, domain 2"/>
    <property type="match status" value="1"/>
</dbReference>
<dbReference type="SMART" id="SM00312">
    <property type="entry name" value="PX"/>
    <property type="match status" value="1"/>
</dbReference>
<evidence type="ECO:0000256" key="2">
    <source>
        <dbReference type="SAM" id="MobiDB-lite"/>
    </source>
</evidence>
<dbReference type="PROSITE" id="PS50195">
    <property type="entry name" value="PX"/>
    <property type="match status" value="1"/>
</dbReference>
<dbReference type="InterPro" id="IPR013937">
    <property type="entry name" value="Sorting_nexin_C"/>
</dbReference>
<dbReference type="EMBL" id="QEAN01000036">
    <property type="protein sequence ID" value="TPX52422.1"/>
    <property type="molecule type" value="Genomic_DNA"/>
</dbReference>
<evidence type="ECO:0000256" key="1">
    <source>
        <dbReference type="ARBA" id="ARBA00010883"/>
    </source>
</evidence>
<sequence length="1452" mass="159563">MAESRPSSLPTTDHTESVPPEGLQQVLDLATATILSSLPDPLRSQVSVYREYVHATISSLPPPYAKKLPFLVILLLFSPRLFVCLVFIGVGFCWGFAHGVPTVSAAEAVARWRHSTSDAHSHIESVQHMDHGGHGAHPLWSVVPNTRLRNVRDMQILAKPASPAIEVALKRLLDLLIRDYILKWYTPLNVSKCSDFPDLIHAAVRSTLVTFGRFVKRHRPAEAFLTISDVFLKHMREYRAFEATSMTLIEYLAANPSSPFNRYSTMEKVRARLRIISHYLVEHTVPPPDRASPILVAFTTEITATSLLESAVYALADPDRLNQYIVSSLKEMASTQAKQDAQNVEKGVGLIPTSNQKRSKRTDGETDEIYVKVVEAKRLPILGQNGVYCAVLCGNVSHKTRKVASEPNPIWLQGFNIDWNKSSASGVNGIVVDIYNINNLKKDDLIGSVCIPHARLIPNKYTKKWFAVENDTIGRIPSHTAELLLEVMYISTNAIDEFLSSDERHPSPTRSIRGSRAEPRDSGSSNEADSTKTSIAELGEAPPAALVSKMPFAHVDFDPRSLTLTDILTKNQALLEFITFMQKRPGGAALVQFYVMADNYRQLSCLDASIESMKSDGEALLAVFFGPKAQHSLSLSGYPNLASDLEAEVKTRPSPHVFVSVQRLVLDEIQNHHFLAFKESDTFRTYLKEVESTITNVIKDKSSDDHATEFFSSSSSSGGGGGPNSTFNATGDFGSLDGPSRSTTRANVGGANSGTGHASTLGTTQQYSHNVNVLELAGLASNPSELDTQLWSRRASSDTVSPPPHTKISSMLLLDDDFEGDGSASLIEHLESDQTAEGKDFLIAAVAGLRGQLMVIDSIILKTPAYEIGKLSELTTTRVSLQSQISQLVDMIDVDSALESRTSGISNRVNLQNIRIKVYDASEDRESSKLGSSLTGRGGKILFTIQIERRDGNAGWMITRTYSDFVTFEAVLLKTFPKIAKMPLPRKSRINGRESSRQLTRDLETWSNVIVSDAAMCESAPLQSFLRPESVIKEPQRNIAAEIRGNVLKTIKTTGSVLKKVALEASHALDSILNDMEDDARGVPRRNNSRSSKESSRLSIEPRDFQAAGSPPKATDDCCLQRGNVTQRLAAVGNKHRNRSIDSNDSQLPQPLPSRHPDKPKSTMNNSSSNRSDIHGPTRRKNSSSSSLDNMPTSPPRRNDARLSEASEEDLAAINPNPVDAGRRISGETRTSQEGLRQRKFGDVISVHSSAASSSLSLLPINSQPITLPTPQKPRKRSAPPVITDDELELVLDCFFAALEEALALSDPSQWIRQKGLHVIKSLLRRAYSATLTSYIQKNLAMYISEESTVYYVDEIRKLFWPGGIWWDRANGMTPVTRTEEEIQDTKAAAKHLLVNSGALPTGGIQQIVGRVNAVAGITRVFNMLQIKELNTVLVVELLDALVHDIVVGTVE</sequence>
<evidence type="ECO:0000259" key="7">
    <source>
        <dbReference type="PROSITE" id="PS51207"/>
    </source>
</evidence>
<dbReference type="EMBL" id="QEAM01000009">
    <property type="protein sequence ID" value="TPX51056.1"/>
    <property type="molecule type" value="Genomic_DNA"/>
</dbReference>
<evidence type="ECO:0000313" key="11">
    <source>
        <dbReference type="Proteomes" id="UP000320475"/>
    </source>
</evidence>
<feature type="region of interest" description="Disordered" evidence="2">
    <location>
        <begin position="1133"/>
        <end position="1237"/>
    </location>
</feature>
<keyword evidence="3" id="KW-0472">Membrane</keyword>
<dbReference type="InterPro" id="IPR036871">
    <property type="entry name" value="PX_dom_sf"/>
</dbReference>
<dbReference type="Pfam" id="PF02194">
    <property type="entry name" value="PXA"/>
    <property type="match status" value="1"/>
</dbReference>
<evidence type="ECO:0000256" key="3">
    <source>
        <dbReference type="SAM" id="Phobius"/>
    </source>
</evidence>
<dbReference type="InterPro" id="IPR035892">
    <property type="entry name" value="C2_domain_sf"/>
</dbReference>
<feature type="region of interest" description="Disordered" evidence="2">
    <location>
        <begin position="708"/>
        <end position="762"/>
    </location>
</feature>
<feature type="compositionally biased region" description="Polar residues" evidence="2">
    <location>
        <begin position="1"/>
        <end position="12"/>
    </location>
</feature>
<feature type="compositionally biased region" description="Polar residues" evidence="2">
    <location>
        <begin position="522"/>
        <end position="532"/>
    </location>
</feature>
<feature type="domain" description="PX" evidence="6">
    <location>
        <begin position="921"/>
        <end position="1033"/>
    </location>
</feature>
<keyword evidence="10" id="KW-1185">Reference proteome</keyword>
<evidence type="ECO:0000313" key="9">
    <source>
        <dbReference type="EMBL" id="TPX52422.1"/>
    </source>
</evidence>
<dbReference type="SUPFAM" id="SSF49562">
    <property type="entry name" value="C2 domain (Calcium/lipid-binding domain, CaLB)"/>
    <property type="match status" value="1"/>
</dbReference>
<dbReference type="SUPFAM" id="SSF64268">
    <property type="entry name" value="PX domain"/>
    <property type="match status" value="1"/>
</dbReference>
<name>A0A507DL98_9FUNG</name>
<feature type="domain" description="PXA" evidence="7">
    <location>
        <begin position="162"/>
        <end position="331"/>
    </location>
</feature>
<dbReference type="GO" id="GO:0035091">
    <property type="term" value="F:phosphatidylinositol binding"/>
    <property type="evidence" value="ECO:0007669"/>
    <property type="project" value="InterPro"/>
</dbReference>
<dbReference type="PROSITE" id="PS50132">
    <property type="entry name" value="RGS"/>
    <property type="match status" value="1"/>
</dbReference>
<feature type="region of interest" description="Disordered" evidence="2">
    <location>
        <begin position="1"/>
        <end position="20"/>
    </location>
</feature>
<dbReference type="PROSITE" id="PS50004">
    <property type="entry name" value="C2"/>
    <property type="match status" value="1"/>
</dbReference>
<proteinExistence type="inferred from homology"/>
<feature type="transmembrane region" description="Helical" evidence="3">
    <location>
        <begin position="70"/>
        <end position="97"/>
    </location>
</feature>
<dbReference type="InterPro" id="IPR044926">
    <property type="entry name" value="RGS_subdomain_2"/>
</dbReference>
<feature type="compositionally biased region" description="Basic and acidic residues" evidence="2">
    <location>
        <begin position="1091"/>
        <end position="1104"/>
    </location>
</feature>
<dbReference type="SMART" id="SM00315">
    <property type="entry name" value="RGS"/>
    <property type="match status" value="1"/>
</dbReference>
<comment type="similarity">
    <text evidence="1">Belongs to the sorting nexin family.</text>
</comment>
<keyword evidence="3" id="KW-1133">Transmembrane helix</keyword>
<dbReference type="Pfam" id="PF00168">
    <property type="entry name" value="C2"/>
    <property type="match status" value="1"/>
</dbReference>
<dbReference type="InterPro" id="IPR036305">
    <property type="entry name" value="RGS_sf"/>
</dbReference>
<dbReference type="SMART" id="SM00239">
    <property type="entry name" value="C2"/>
    <property type="match status" value="1"/>
</dbReference>
<feature type="compositionally biased region" description="Polar residues" evidence="2">
    <location>
        <begin position="1162"/>
        <end position="1171"/>
    </location>
</feature>
<dbReference type="PROSITE" id="PS51207">
    <property type="entry name" value="PXA"/>
    <property type="match status" value="1"/>
</dbReference>
<protein>
    <recommendedName>
        <fullName evidence="12">PXA domain-containing protein</fullName>
    </recommendedName>
</protein>
<dbReference type="InterPro" id="IPR001683">
    <property type="entry name" value="PX_dom"/>
</dbReference>
<organism evidence="9 10">
    <name type="scientific">Synchytrium endobioticum</name>
    <dbReference type="NCBI Taxonomy" id="286115"/>
    <lineage>
        <taxon>Eukaryota</taxon>
        <taxon>Fungi</taxon>
        <taxon>Fungi incertae sedis</taxon>
        <taxon>Chytridiomycota</taxon>
        <taxon>Chytridiomycota incertae sedis</taxon>
        <taxon>Chytridiomycetes</taxon>
        <taxon>Synchytriales</taxon>
        <taxon>Synchytriaceae</taxon>
        <taxon>Synchytrium</taxon>
    </lineage>
</organism>
<dbReference type="VEuPathDB" id="FungiDB:SeMB42_g01409"/>
<evidence type="ECO:0000259" key="5">
    <source>
        <dbReference type="PROSITE" id="PS50132"/>
    </source>
</evidence>